<dbReference type="InterPro" id="IPR036250">
    <property type="entry name" value="AcylCo_DH-like_C"/>
</dbReference>
<name>A0A7R9CWF6_TIMCR</name>
<dbReference type="PANTHER" id="PTHR10909">
    <property type="entry name" value="ELECTRON TRANSPORT OXIDOREDUCTASE"/>
    <property type="match status" value="1"/>
</dbReference>
<dbReference type="GO" id="GO:0071949">
    <property type="term" value="F:FAD binding"/>
    <property type="evidence" value="ECO:0007669"/>
    <property type="project" value="InterPro"/>
</dbReference>
<evidence type="ECO:0000313" key="2">
    <source>
        <dbReference type="EMBL" id="CAD7403731.1"/>
    </source>
</evidence>
<protein>
    <submittedName>
        <fullName evidence="2">Uncharacterized protein</fullName>
    </submittedName>
</protein>
<dbReference type="Gene3D" id="1.20.140.10">
    <property type="entry name" value="Butyryl-CoA Dehydrogenase, subunit A, domain 3"/>
    <property type="match status" value="1"/>
</dbReference>
<sequence>MDEPNCPPDRSHGLSRTDLVCLGSGFGKLRDDNDANCTYEGDNNVLCQQTSNWLLQIWSQARDTEVGDISPLGSISFLQRATVDELLARRFTSQTLEQTAHPEGEGYSRGNAPVLAWRENEKTIVSPAVLSAYGWLVTWLLESTHALHQAQLRDGKDPFVARNSSQVFHARTLSLAYIEVREFKVV</sequence>
<evidence type="ECO:0000256" key="1">
    <source>
        <dbReference type="ARBA" id="ARBA00005189"/>
    </source>
</evidence>
<dbReference type="GO" id="GO:0033540">
    <property type="term" value="P:fatty acid beta-oxidation using acyl-CoA oxidase"/>
    <property type="evidence" value="ECO:0007669"/>
    <property type="project" value="TreeGrafter"/>
</dbReference>
<dbReference type="GO" id="GO:0055088">
    <property type="term" value="P:lipid homeostasis"/>
    <property type="evidence" value="ECO:0007669"/>
    <property type="project" value="TreeGrafter"/>
</dbReference>
<proteinExistence type="predicted"/>
<dbReference type="PANTHER" id="PTHR10909:SF390">
    <property type="entry name" value="PEROXISOMAL ACYL-COENZYME A OXIDASE 3"/>
    <property type="match status" value="1"/>
</dbReference>
<dbReference type="SUPFAM" id="SSF47203">
    <property type="entry name" value="Acyl-CoA dehydrogenase C-terminal domain-like"/>
    <property type="match status" value="2"/>
</dbReference>
<dbReference type="InterPro" id="IPR012258">
    <property type="entry name" value="Acyl-CoA_oxidase"/>
</dbReference>
<dbReference type="AlphaFoldDB" id="A0A7R9CWF6"/>
<dbReference type="GO" id="GO:0005777">
    <property type="term" value="C:peroxisome"/>
    <property type="evidence" value="ECO:0007669"/>
    <property type="project" value="InterPro"/>
</dbReference>
<reference evidence="2" key="1">
    <citation type="submission" date="2020-11" db="EMBL/GenBank/DDBJ databases">
        <authorList>
            <person name="Tran Van P."/>
        </authorList>
    </citation>
    <scope>NUCLEOTIDE SEQUENCE</scope>
</reference>
<gene>
    <name evidence="2" type="ORF">TCEB3V08_LOCUS7132</name>
</gene>
<dbReference type="GO" id="GO:0005504">
    <property type="term" value="F:fatty acid binding"/>
    <property type="evidence" value="ECO:0007669"/>
    <property type="project" value="TreeGrafter"/>
</dbReference>
<organism evidence="2">
    <name type="scientific">Timema cristinae</name>
    <name type="common">Walking stick</name>
    <dbReference type="NCBI Taxonomy" id="61476"/>
    <lineage>
        <taxon>Eukaryota</taxon>
        <taxon>Metazoa</taxon>
        <taxon>Ecdysozoa</taxon>
        <taxon>Arthropoda</taxon>
        <taxon>Hexapoda</taxon>
        <taxon>Insecta</taxon>
        <taxon>Pterygota</taxon>
        <taxon>Neoptera</taxon>
        <taxon>Polyneoptera</taxon>
        <taxon>Phasmatodea</taxon>
        <taxon>Timematodea</taxon>
        <taxon>Timematoidea</taxon>
        <taxon>Timematidae</taxon>
        <taxon>Timema</taxon>
    </lineage>
</organism>
<dbReference type="GO" id="GO:0016402">
    <property type="term" value="F:pristanoyl-CoA oxidase activity"/>
    <property type="evidence" value="ECO:0007669"/>
    <property type="project" value="TreeGrafter"/>
</dbReference>
<accession>A0A7R9CWF6</accession>
<dbReference type="EMBL" id="OC318934">
    <property type="protein sequence ID" value="CAD7403731.1"/>
    <property type="molecule type" value="Genomic_DNA"/>
</dbReference>
<comment type="pathway">
    <text evidence="1">Lipid metabolism.</text>
</comment>